<reference evidence="9 10" key="1">
    <citation type="journal article" date="2019" name="Int. J. Syst. Evol. Microbiol.">
        <title>The Global Catalogue of Microorganisms (GCM) 10K type strain sequencing project: providing services to taxonomists for standard genome sequencing and annotation.</title>
        <authorList>
            <consortium name="The Broad Institute Genomics Platform"/>
            <consortium name="The Broad Institute Genome Sequencing Center for Infectious Disease"/>
            <person name="Wu L."/>
            <person name="Ma J."/>
        </authorList>
    </citation>
    <scope>NUCLEOTIDE SEQUENCE [LARGE SCALE GENOMIC DNA]</scope>
    <source>
        <strain evidence="9 10">JCM 14718</strain>
    </source>
</reference>
<keyword evidence="5 6" id="KW-0804">Transcription</keyword>
<keyword evidence="10" id="KW-1185">Reference proteome</keyword>
<gene>
    <name evidence="9" type="ORF">GCM10009765_74370</name>
</gene>
<evidence type="ECO:0000256" key="6">
    <source>
        <dbReference type="RuleBase" id="RU000716"/>
    </source>
</evidence>
<dbReference type="InterPro" id="IPR013325">
    <property type="entry name" value="RNA_pol_sigma_r2"/>
</dbReference>
<accession>A0ABN2IYR3</accession>
<evidence type="ECO:0000313" key="10">
    <source>
        <dbReference type="Proteomes" id="UP001500618"/>
    </source>
</evidence>
<dbReference type="PROSITE" id="PS01063">
    <property type="entry name" value="SIGMA70_ECF"/>
    <property type="match status" value="1"/>
</dbReference>
<evidence type="ECO:0000256" key="2">
    <source>
        <dbReference type="ARBA" id="ARBA00023015"/>
    </source>
</evidence>
<evidence type="ECO:0000256" key="3">
    <source>
        <dbReference type="ARBA" id="ARBA00023082"/>
    </source>
</evidence>
<dbReference type="InterPro" id="IPR013324">
    <property type="entry name" value="RNA_pol_sigma_r3/r4-like"/>
</dbReference>
<dbReference type="SUPFAM" id="SSF88946">
    <property type="entry name" value="Sigma2 domain of RNA polymerase sigma factors"/>
    <property type="match status" value="1"/>
</dbReference>
<dbReference type="InterPro" id="IPR000838">
    <property type="entry name" value="RNA_pol_sigma70_ECF_CS"/>
</dbReference>
<dbReference type="EMBL" id="BAAANY010000038">
    <property type="protein sequence ID" value="GAA1714500.1"/>
    <property type="molecule type" value="Genomic_DNA"/>
</dbReference>
<dbReference type="PANTHER" id="PTHR43133">
    <property type="entry name" value="RNA POLYMERASE ECF-TYPE SIGMA FACTO"/>
    <property type="match status" value="1"/>
</dbReference>
<dbReference type="InterPro" id="IPR007627">
    <property type="entry name" value="RNA_pol_sigma70_r2"/>
</dbReference>
<organism evidence="9 10">
    <name type="scientific">Fodinicola feengrottensis</name>
    <dbReference type="NCBI Taxonomy" id="435914"/>
    <lineage>
        <taxon>Bacteria</taxon>
        <taxon>Bacillati</taxon>
        <taxon>Actinomycetota</taxon>
        <taxon>Actinomycetes</taxon>
        <taxon>Mycobacteriales</taxon>
        <taxon>Fodinicola</taxon>
    </lineage>
</organism>
<dbReference type="InterPro" id="IPR036388">
    <property type="entry name" value="WH-like_DNA-bd_sf"/>
</dbReference>
<keyword evidence="3 6" id="KW-0731">Sigma factor</keyword>
<dbReference type="InterPro" id="IPR039425">
    <property type="entry name" value="RNA_pol_sigma-70-like"/>
</dbReference>
<sequence length="196" mass="22143">MADEDTVEAERKAAGGRTSEVDDQALRDLYEAHRPVLLNFLMRLTNGDRQRAEDIVQEALVRAWRHPEARRADGSWSRAWLFTVARRIAIDQVRAIQARPPEVPDERMETFSVASDEVDRLLDAREVRAALAALPERLRTAVVAIYFQQYSVAEAAELLGVPPGTVKSRTYYGLRALREVLVSRDFLFGPPSQPKS</sequence>
<dbReference type="SUPFAM" id="SSF88659">
    <property type="entry name" value="Sigma3 and sigma4 domains of RNA polymerase sigma factors"/>
    <property type="match status" value="1"/>
</dbReference>
<dbReference type="InterPro" id="IPR013249">
    <property type="entry name" value="RNA_pol_sigma70_r4_t2"/>
</dbReference>
<feature type="domain" description="RNA polymerase sigma-70 region 2" evidence="7">
    <location>
        <begin position="29"/>
        <end position="95"/>
    </location>
</feature>
<proteinExistence type="inferred from homology"/>
<feature type="domain" description="RNA polymerase sigma factor 70 region 4 type 2" evidence="8">
    <location>
        <begin position="125"/>
        <end position="177"/>
    </location>
</feature>
<comment type="similarity">
    <text evidence="1 6">Belongs to the sigma-70 factor family. ECF subfamily.</text>
</comment>
<evidence type="ECO:0000259" key="7">
    <source>
        <dbReference type="Pfam" id="PF04542"/>
    </source>
</evidence>
<dbReference type="CDD" id="cd06171">
    <property type="entry name" value="Sigma70_r4"/>
    <property type="match status" value="1"/>
</dbReference>
<evidence type="ECO:0000256" key="4">
    <source>
        <dbReference type="ARBA" id="ARBA00023125"/>
    </source>
</evidence>
<dbReference type="Proteomes" id="UP001500618">
    <property type="component" value="Unassembled WGS sequence"/>
</dbReference>
<evidence type="ECO:0000256" key="1">
    <source>
        <dbReference type="ARBA" id="ARBA00010641"/>
    </source>
</evidence>
<dbReference type="InterPro" id="IPR014284">
    <property type="entry name" value="RNA_pol_sigma-70_dom"/>
</dbReference>
<dbReference type="Pfam" id="PF08281">
    <property type="entry name" value="Sigma70_r4_2"/>
    <property type="match status" value="1"/>
</dbReference>
<dbReference type="PANTHER" id="PTHR43133:SF52">
    <property type="entry name" value="ECF RNA POLYMERASE SIGMA FACTOR SIGL"/>
    <property type="match status" value="1"/>
</dbReference>
<dbReference type="RefSeq" id="WP_344314776.1">
    <property type="nucleotide sequence ID" value="NZ_BAAANY010000038.1"/>
</dbReference>
<evidence type="ECO:0000256" key="5">
    <source>
        <dbReference type="ARBA" id="ARBA00023163"/>
    </source>
</evidence>
<evidence type="ECO:0000313" key="9">
    <source>
        <dbReference type="EMBL" id="GAA1714500.1"/>
    </source>
</evidence>
<comment type="caution">
    <text evidence="9">The sequence shown here is derived from an EMBL/GenBank/DDBJ whole genome shotgun (WGS) entry which is preliminary data.</text>
</comment>
<evidence type="ECO:0000259" key="8">
    <source>
        <dbReference type="Pfam" id="PF08281"/>
    </source>
</evidence>
<protein>
    <recommendedName>
        <fullName evidence="6">RNA polymerase sigma factor</fullName>
    </recommendedName>
</protein>
<dbReference type="NCBIfam" id="TIGR02937">
    <property type="entry name" value="sigma70-ECF"/>
    <property type="match status" value="1"/>
</dbReference>
<keyword evidence="2 6" id="KW-0805">Transcription regulation</keyword>
<name>A0ABN2IYR3_9ACTN</name>
<dbReference type="Pfam" id="PF04542">
    <property type="entry name" value="Sigma70_r2"/>
    <property type="match status" value="1"/>
</dbReference>
<keyword evidence="4 6" id="KW-0238">DNA-binding</keyword>
<dbReference type="Gene3D" id="1.10.1740.10">
    <property type="match status" value="1"/>
</dbReference>
<dbReference type="Gene3D" id="1.10.10.10">
    <property type="entry name" value="Winged helix-like DNA-binding domain superfamily/Winged helix DNA-binding domain"/>
    <property type="match status" value="1"/>
</dbReference>